<dbReference type="Proteomes" id="UP000076643">
    <property type="component" value="Unassembled WGS sequence"/>
</dbReference>
<accession>A0A166XRA4</accession>
<keyword evidence="3" id="KW-1185">Reference proteome</keyword>
<evidence type="ECO:0000313" key="3">
    <source>
        <dbReference type="Proteomes" id="UP000076643"/>
    </source>
</evidence>
<keyword evidence="1" id="KW-1133">Transmembrane helix</keyword>
<dbReference type="GO" id="GO:1901530">
    <property type="term" value="P:response to hypochlorite"/>
    <property type="evidence" value="ECO:0007669"/>
    <property type="project" value="TreeGrafter"/>
</dbReference>
<keyword evidence="1" id="KW-0472">Membrane</keyword>
<reference evidence="2 3" key="1">
    <citation type="submission" date="2013-07" db="EMBL/GenBank/DDBJ databases">
        <title>Comparative Genomic and Metabolomic Analysis of Twelve Strains of Pseudoalteromonas luteoviolacea.</title>
        <authorList>
            <person name="Vynne N.G."/>
            <person name="Mansson M."/>
            <person name="Gram L."/>
        </authorList>
    </citation>
    <scope>NUCLEOTIDE SEQUENCE [LARGE SCALE GENOMIC DNA]</scope>
    <source>
        <strain evidence="2 3">DSM 6061</strain>
    </source>
</reference>
<feature type="transmembrane region" description="Helical" evidence="1">
    <location>
        <begin position="140"/>
        <end position="160"/>
    </location>
</feature>
<organism evidence="2 3">
    <name type="scientific">Pseudoalteromonas luteoviolacea DSM 6061</name>
    <dbReference type="NCBI Taxonomy" id="1365250"/>
    <lineage>
        <taxon>Bacteria</taxon>
        <taxon>Pseudomonadati</taxon>
        <taxon>Pseudomonadota</taxon>
        <taxon>Gammaproteobacteria</taxon>
        <taxon>Alteromonadales</taxon>
        <taxon>Pseudoalteromonadaceae</taxon>
        <taxon>Pseudoalteromonas</taxon>
    </lineage>
</organism>
<feature type="transmembrane region" description="Helical" evidence="1">
    <location>
        <begin position="253"/>
        <end position="271"/>
    </location>
</feature>
<dbReference type="Pfam" id="PF04224">
    <property type="entry name" value="DUF417"/>
    <property type="match status" value="1"/>
</dbReference>
<feature type="transmembrane region" description="Helical" evidence="1">
    <location>
        <begin position="215"/>
        <end position="241"/>
    </location>
</feature>
<feature type="transmembrane region" description="Helical" evidence="1">
    <location>
        <begin position="7"/>
        <end position="27"/>
    </location>
</feature>
<dbReference type="PATRIC" id="fig|1365250.3.peg.1487"/>
<dbReference type="PANTHER" id="PTHR40106">
    <property type="entry name" value="INNER MEMBRANE PROTEIN RCLC"/>
    <property type="match status" value="1"/>
</dbReference>
<feature type="transmembrane region" description="Helical" evidence="1">
    <location>
        <begin position="180"/>
        <end position="208"/>
    </location>
</feature>
<dbReference type="RefSeq" id="WP_063357304.1">
    <property type="nucleotide sequence ID" value="NZ_AQHB01000035.1"/>
</dbReference>
<dbReference type="AlphaFoldDB" id="A0A166XRA4"/>
<feature type="transmembrane region" description="Helical" evidence="1">
    <location>
        <begin position="47"/>
        <end position="68"/>
    </location>
</feature>
<evidence type="ECO:0000256" key="1">
    <source>
        <dbReference type="SAM" id="Phobius"/>
    </source>
</evidence>
<name>A0A166XRA4_9GAMM</name>
<dbReference type="EMBL" id="AUYB01000093">
    <property type="protein sequence ID" value="KZN40709.1"/>
    <property type="molecule type" value="Genomic_DNA"/>
</dbReference>
<sequence>MQHKTLINLVTGLTAFSLFIFALSMMLGGNDRYVQTALKFYYLDSAISDVLAAQLLGGFIVIISALLVSRQPAFKNASMWGLTAIALLFLVTLFSESRWIQSHGGFPVIGSGQGIIKYFALLPIAVYLFAREKFSTRAHLWFNFFPVAVVLLWIGGMKFLELEAKGIEPLVSNSPFMSWLYDLFSVQMASNLIGIYDIFFTALLGAAIFLRHKPLFVISALACGAVFVMTQTFLITTPGALSVSTLLTGTGQFVIKDIWFICNLLILHHLINQTTDSTSTEIKSEQQSSMA</sequence>
<gene>
    <name evidence="2" type="ORF">N475_11315</name>
</gene>
<feature type="transmembrane region" description="Helical" evidence="1">
    <location>
        <begin position="80"/>
        <end position="100"/>
    </location>
</feature>
<proteinExistence type="predicted"/>
<comment type="caution">
    <text evidence="2">The sequence shown here is derived from an EMBL/GenBank/DDBJ whole genome shotgun (WGS) entry which is preliminary data.</text>
</comment>
<dbReference type="GO" id="GO:0005886">
    <property type="term" value="C:plasma membrane"/>
    <property type="evidence" value="ECO:0007669"/>
    <property type="project" value="TreeGrafter"/>
</dbReference>
<dbReference type="PANTHER" id="PTHR40106:SF1">
    <property type="entry name" value="INNER MEMBRANE PROTEIN RCLC"/>
    <property type="match status" value="1"/>
</dbReference>
<evidence type="ECO:0008006" key="4">
    <source>
        <dbReference type="Google" id="ProtNLM"/>
    </source>
</evidence>
<dbReference type="InterPro" id="IPR007339">
    <property type="entry name" value="RclC-like"/>
</dbReference>
<evidence type="ECO:0000313" key="2">
    <source>
        <dbReference type="EMBL" id="KZN40709.1"/>
    </source>
</evidence>
<keyword evidence="1" id="KW-0812">Transmembrane</keyword>
<feature type="transmembrane region" description="Helical" evidence="1">
    <location>
        <begin position="106"/>
        <end position="128"/>
    </location>
</feature>
<protein>
    <recommendedName>
        <fullName evidence="4">DUF417 family protein</fullName>
    </recommendedName>
</protein>